<evidence type="ECO:0000313" key="1">
    <source>
        <dbReference type="EMBL" id="GJG59062.1"/>
    </source>
</evidence>
<sequence length="69" mass="8447">MNEQLFQLLRDNNIDTKDIQYIPMVEEFRKMKSKKHKVAYIVYYLSGKYNITERGVYKIVRRFGERIKV</sequence>
<organism evidence="1 2">
    <name type="scientific">Prevotella lacticifex</name>
    <dbReference type="NCBI Taxonomy" id="2854755"/>
    <lineage>
        <taxon>Bacteria</taxon>
        <taxon>Pseudomonadati</taxon>
        <taxon>Bacteroidota</taxon>
        <taxon>Bacteroidia</taxon>
        <taxon>Bacteroidales</taxon>
        <taxon>Prevotellaceae</taxon>
        <taxon>Prevotella</taxon>
    </lineage>
</organism>
<dbReference type="Proteomes" id="UP000825483">
    <property type="component" value="Unassembled WGS sequence"/>
</dbReference>
<evidence type="ECO:0000313" key="2">
    <source>
        <dbReference type="Proteomes" id="UP000825483"/>
    </source>
</evidence>
<comment type="caution">
    <text evidence="1">The sequence shown here is derived from an EMBL/GenBank/DDBJ whole genome shotgun (WGS) entry which is preliminary data.</text>
</comment>
<keyword evidence="2" id="KW-1185">Reference proteome</keyword>
<reference evidence="1" key="1">
    <citation type="journal article" date="2022" name="Int. J. Syst. Evol. Microbiol.">
        <title>Prevotella lacticifex sp. nov., isolated from the rumen of cows.</title>
        <authorList>
            <person name="Shinkai T."/>
            <person name="Ikeyama N."/>
            <person name="Kumagai M."/>
            <person name="Ohmori H."/>
            <person name="Sakamoto M."/>
            <person name="Ohkuma M."/>
            <person name="Mitsumori M."/>
        </authorList>
    </citation>
    <scope>NUCLEOTIDE SEQUENCE</scope>
    <source>
        <strain evidence="1">R5076</strain>
    </source>
</reference>
<name>A0A9R1CWU0_9BACT</name>
<proteinExistence type="predicted"/>
<gene>
    <name evidence="1" type="ORF">PRLR5076_19130</name>
</gene>
<dbReference type="AlphaFoldDB" id="A0A9R1CWU0"/>
<dbReference type="EMBL" id="BPUB01000002">
    <property type="protein sequence ID" value="GJG59062.1"/>
    <property type="molecule type" value="Genomic_DNA"/>
</dbReference>
<accession>A0A9R1CWU0</accession>
<protein>
    <submittedName>
        <fullName evidence="1">Uncharacterized protein</fullName>
    </submittedName>
</protein>